<keyword evidence="3" id="KW-1185">Reference proteome</keyword>
<protein>
    <submittedName>
        <fullName evidence="2">Uncharacterized protein</fullName>
    </submittedName>
</protein>
<gene>
    <name evidence="2" type="ORF">ACFSC9_15110</name>
</gene>
<keyword evidence="1" id="KW-0812">Transmembrane</keyword>
<proteinExistence type="predicted"/>
<sequence>MFIEAFRFIICSSIEAFAGLALMVSVFRISPAKYVWPVSFLLLVVNLVSYLLRAEQLSYIAPALITVLYVLVITIIIRIPVLWAAIMAAIGMLIYTLLQAGVILTLYGSFDTSMQYSVKGSIVQLVTSAIALGIVWFLLRFRIGFIADFEKLRFKFEHVAILIFITSALIVLSLLMYVNNLYYVIIFMSLLAVVLLYYAFRKEAEYD</sequence>
<dbReference type="Proteomes" id="UP001597233">
    <property type="component" value="Unassembled WGS sequence"/>
</dbReference>
<name>A0ABW4RLZ1_9BACL</name>
<feature type="transmembrane region" description="Helical" evidence="1">
    <location>
        <begin position="58"/>
        <end position="77"/>
    </location>
</feature>
<feature type="transmembrane region" description="Helical" evidence="1">
    <location>
        <begin position="84"/>
        <end position="110"/>
    </location>
</feature>
<feature type="transmembrane region" description="Helical" evidence="1">
    <location>
        <begin position="6"/>
        <end position="27"/>
    </location>
</feature>
<evidence type="ECO:0000256" key="1">
    <source>
        <dbReference type="SAM" id="Phobius"/>
    </source>
</evidence>
<accession>A0ABW4RLZ1</accession>
<dbReference type="RefSeq" id="WP_347326780.1">
    <property type="nucleotide sequence ID" value="NZ_JBCGUH010000015.1"/>
</dbReference>
<keyword evidence="1" id="KW-0472">Membrane</keyword>
<reference evidence="3" key="1">
    <citation type="journal article" date="2019" name="Int. J. Syst. Evol. Microbiol.">
        <title>The Global Catalogue of Microorganisms (GCM) 10K type strain sequencing project: providing services to taxonomists for standard genome sequencing and annotation.</title>
        <authorList>
            <consortium name="The Broad Institute Genomics Platform"/>
            <consortium name="The Broad Institute Genome Sequencing Center for Infectious Disease"/>
            <person name="Wu L."/>
            <person name="Ma J."/>
        </authorList>
    </citation>
    <scope>NUCLEOTIDE SEQUENCE [LARGE SCALE GENOMIC DNA]</scope>
    <source>
        <strain evidence="3">CCUG 54950</strain>
    </source>
</reference>
<evidence type="ECO:0000313" key="3">
    <source>
        <dbReference type="Proteomes" id="UP001597233"/>
    </source>
</evidence>
<evidence type="ECO:0000313" key="2">
    <source>
        <dbReference type="EMBL" id="MFD1886845.1"/>
    </source>
</evidence>
<organism evidence="2 3">
    <name type="scientific">Paenibacillus wenxiniae</name>
    <dbReference type="NCBI Taxonomy" id="1636843"/>
    <lineage>
        <taxon>Bacteria</taxon>
        <taxon>Bacillati</taxon>
        <taxon>Bacillota</taxon>
        <taxon>Bacilli</taxon>
        <taxon>Bacillales</taxon>
        <taxon>Paenibacillaceae</taxon>
        <taxon>Paenibacillus</taxon>
    </lineage>
</organism>
<dbReference type="EMBL" id="JBHUEH010000021">
    <property type="protein sequence ID" value="MFD1886845.1"/>
    <property type="molecule type" value="Genomic_DNA"/>
</dbReference>
<feature type="transmembrane region" description="Helical" evidence="1">
    <location>
        <begin position="122"/>
        <end position="139"/>
    </location>
</feature>
<feature type="transmembrane region" description="Helical" evidence="1">
    <location>
        <begin position="34"/>
        <end position="52"/>
    </location>
</feature>
<keyword evidence="1" id="KW-1133">Transmembrane helix</keyword>
<feature type="transmembrane region" description="Helical" evidence="1">
    <location>
        <begin position="159"/>
        <end position="176"/>
    </location>
</feature>
<feature type="transmembrane region" description="Helical" evidence="1">
    <location>
        <begin position="182"/>
        <end position="200"/>
    </location>
</feature>
<comment type="caution">
    <text evidence="2">The sequence shown here is derived from an EMBL/GenBank/DDBJ whole genome shotgun (WGS) entry which is preliminary data.</text>
</comment>